<dbReference type="PANTHER" id="PTHR34817:SF2">
    <property type="entry name" value="NUCLEOTIDYLTRANSFERASE"/>
    <property type="match status" value="1"/>
</dbReference>
<evidence type="ECO:0000313" key="1">
    <source>
        <dbReference type="EMBL" id="OOM05882.1"/>
    </source>
</evidence>
<name>A0A1S8MNV7_CLOSA</name>
<dbReference type="Pfam" id="PF10127">
    <property type="entry name" value="RlaP"/>
    <property type="match status" value="1"/>
</dbReference>
<organism evidence="1 2">
    <name type="scientific">Clostridium saccharobutylicum</name>
    <dbReference type="NCBI Taxonomy" id="169679"/>
    <lineage>
        <taxon>Bacteria</taxon>
        <taxon>Bacillati</taxon>
        <taxon>Bacillota</taxon>
        <taxon>Clostridia</taxon>
        <taxon>Eubacteriales</taxon>
        <taxon>Clostridiaceae</taxon>
        <taxon>Clostridium</taxon>
    </lineage>
</organism>
<dbReference type="PANTHER" id="PTHR34817">
    <property type="entry name" value="NUCLEOTIDYLTRANSFERASE"/>
    <property type="match status" value="1"/>
</dbReference>
<reference evidence="1 2" key="1">
    <citation type="submission" date="2016-05" db="EMBL/GenBank/DDBJ databases">
        <title>Microbial solvent formation.</title>
        <authorList>
            <person name="Poehlein A."/>
            <person name="Montoya Solano J.D."/>
            <person name="Flitsch S."/>
            <person name="Krabben P."/>
            <person name="Duerre P."/>
            <person name="Daniel R."/>
        </authorList>
    </citation>
    <scope>NUCLEOTIDE SEQUENCE [LARGE SCALE GENOMIC DNA]</scope>
    <source>
        <strain evidence="1 2">L1-8</strain>
    </source>
</reference>
<keyword evidence="1" id="KW-0808">Transferase</keyword>
<sequence length="260" mass="30552">MDKVIQAQLRSIEEKNNVKILYAVESGSRGWGFESKDSDFDVRFIYVHPIEWYLSVFEGADVIEIPVDEVLDVNGWDLRKALKLMYRSNASLLEWLSSPIIYKQNQEFANELRYVSEKYFSPISSIYHYISIAKKSFDGLEGLKGIKLKKLFYVIRPILACMWIEKFNTIPPMNLQAMMKKVEIHNNIRKIIEELVVVKADSIESDSINQPIELMKFLRDKLEYYYSYAKDIKAEKERDSRTLNEFFHKTLRDYSGGINE</sequence>
<comment type="caution">
    <text evidence="1">The sequence shown here is derived from an EMBL/GenBank/DDBJ whole genome shotgun (WGS) entry which is preliminary data.</text>
</comment>
<proteinExistence type="predicted"/>
<dbReference type="Proteomes" id="UP000191154">
    <property type="component" value="Unassembled WGS sequence"/>
</dbReference>
<protein>
    <submittedName>
        <fullName evidence="1">Putative nucleotidyltransferase</fullName>
    </submittedName>
</protein>
<evidence type="ECO:0000313" key="2">
    <source>
        <dbReference type="Proteomes" id="UP000191154"/>
    </source>
</evidence>
<dbReference type="EMBL" id="LZYZ01000011">
    <property type="protein sequence ID" value="OOM05882.1"/>
    <property type="molecule type" value="Genomic_DNA"/>
</dbReference>
<accession>A0A1S8MNV7</accession>
<dbReference type="GO" id="GO:0016740">
    <property type="term" value="F:transferase activity"/>
    <property type="evidence" value="ECO:0007669"/>
    <property type="project" value="UniProtKB-KW"/>
</dbReference>
<gene>
    <name evidence="1" type="ORF">CLOSAC_44610</name>
</gene>
<dbReference type="InterPro" id="IPR018775">
    <property type="entry name" value="RlaP"/>
</dbReference>
<dbReference type="AlphaFoldDB" id="A0A1S8MNV7"/>
<dbReference type="RefSeq" id="WP_077867416.1">
    <property type="nucleotide sequence ID" value="NZ_LZYZ01000011.1"/>
</dbReference>